<evidence type="ECO:0000256" key="12">
    <source>
        <dbReference type="RuleBase" id="RU003862"/>
    </source>
</evidence>
<dbReference type="STRING" id="1841610.A6X21_10825"/>
<proteinExistence type="inferred from homology"/>
<keyword evidence="6 12" id="KW-0274">FAD</keyword>
<dbReference type="CDD" id="cd00537">
    <property type="entry name" value="MTHFR"/>
    <property type="match status" value="1"/>
</dbReference>
<dbReference type="SUPFAM" id="SSF51730">
    <property type="entry name" value="FAD-linked oxidoreductase"/>
    <property type="match status" value="1"/>
</dbReference>
<dbReference type="Gene3D" id="3.20.20.220">
    <property type="match status" value="1"/>
</dbReference>
<evidence type="ECO:0000256" key="11">
    <source>
        <dbReference type="ARBA" id="ARBA00048628"/>
    </source>
</evidence>
<dbReference type="AlphaFoldDB" id="A0A1C3E6Y0"/>
<dbReference type="EC" id="1.5.1.54" evidence="12"/>
<keyword evidence="4" id="KW-0028">Amino-acid biosynthesis</keyword>
<dbReference type="GO" id="GO:0005829">
    <property type="term" value="C:cytosol"/>
    <property type="evidence" value="ECO:0007669"/>
    <property type="project" value="InterPro"/>
</dbReference>
<sequence>MTVLTTPNALPSTNLRSLYASGQFALSIEIFPPKTAEGDAALRHALQEFSTYNPAFVSCTYGAGGSTRSRTLDWCREIIDRVGVAPTAHFTCVGSNSDELIDWLGQAWQLGVRNIMALRGDVPQGETEFKAVKGGFSHARQLVELIRKEFPEMGIGVAGYPEKHPEAASLEADIGFLKEKITAGGHAVFTQLFYDNDTFYRYWEMCLKQGIDAPIIPGVMPITEYSRVKRIVEISGTKVPAELLKQLEAAHLRDDKAAQLEIGIEYSVQQCQDLIDHGVPGLHFYVLNKAHATSQILQSLGLKNSEITTS</sequence>
<dbReference type="RefSeq" id="WP_068850843.1">
    <property type="nucleotide sequence ID" value="NZ_LYDR01000150.1"/>
</dbReference>
<evidence type="ECO:0000313" key="14">
    <source>
        <dbReference type="Proteomes" id="UP000094828"/>
    </source>
</evidence>
<dbReference type="Pfam" id="PF02219">
    <property type="entry name" value="MTHFR"/>
    <property type="match status" value="1"/>
</dbReference>
<comment type="pathway">
    <text evidence="10">Amino-acid biosynthesis; L-methionine biosynthesis via de novo pathway.</text>
</comment>
<evidence type="ECO:0000256" key="5">
    <source>
        <dbReference type="ARBA" id="ARBA00022630"/>
    </source>
</evidence>
<comment type="catalytic activity">
    <reaction evidence="11">
        <text>(6S)-5-methyl-5,6,7,8-tetrahydrofolate + NAD(+) = (6R)-5,10-methylene-5,6,7,8-tetrahydrofolate + NADH + H(+)</text>
        <dbReference type="Rhea" id="RHEA:19821"/>
        <dbReference type="ChEBI" id="CHEBI:15378"/>
        <dbReference type="ChEBI" id="CHEBI:15636"/>
        <dbReference type="ChEBI" id="CHEBI:18608"/>
        <dbReference type="ChEBI" id="CHEBI:57540"/>
        <dbReference type="ChEBI" id="CHEBI:57945"/>
        <dbReference type="EC" id="1.5.1.54"/>
    </reaction>
    <physiologicalReaction direction="right-to-left" evidence="11">
        <dbReference type="Rhea" id="RHEA:19823"/>
    </physiologicalReaction>
</comment>
<comment type="cofactor">
    <cofactor evidence="1 12">
        <name>FAD</name>
        <dbReference type="ChEBI" id="CHEBI:57692"/>
    </cofactor>
</comment>
<evidence type="ECO:0000256" key="7">
    <source>
        <dbReference type="ARBA" id="ARBA00023002"/>
    </source>
</evidence>
<dbReference type="GO" id="GO:0035999">
    <property type="term" value="P:tetrahydrofolate interconversion"/>
    <property type="evidence" value="ECO:0007669"/>
    <property type="project" value="UniProtKB-UniPathway"/>
</dbReference>
<evidence type="ECO:0000256" key="4">
    <source>
        <dbReference type="ARBA" id="ARBA00022605"/>
    </source>
</evidence>
<accession>A0A1C3E6Y0</accession>
<keyword evidence="7 12" id="KW-0560">Oxidoreductase</keyword>
<organism evidence="13 14">
    <name type="scientific">Planctopirus hydrillae</name>
    <dbReference type="NCBI Taxonomy" id="1841610"/>
    <lineage>
        <taxon>Bacteria</taxon>
        <taxon>Pseudomonadati</taxon>
        <taxon>Planctomycetota</taxon>
        <taxon>Planctomycetia</taxon>
        <taxon>Planctomycetales</taxon>
        <taxon>Planctomycetaceae</taxon>
        <taxon>Planctopirus</taxon>
    </lineage>
</organism>
<dbReference type="NCBIfam" id="TIGR00676">
    <property type="entry name" value="fadh2"/>
    <property type="match status" value="1"/>
</dbReference>
<keyword evidence="14" id="KW-1185">Reference proteome</keyword>
<dbReference type="GO" id="GO:0009086">
    <property type="term" value="P:methionine biosynthetic process"/>
    <property type="evidence" value="ECO:0007669"/>
    <property type="project" value="UniProtKB-KW"/>
</dbReference>
<gene>
    <name evidence="13" type="ORF">A6X21_10825</name>
</gene>
<evidence type="ECO:0000256" key="6">
    <source>
        <dbReference type="ARBA" id="ARBA00022827"/>
    </source>
</evidence>
<protein>
    <recommendedName>
        <fullName evidence="12">Methylenetetrahydrofolate reductase</fullName>
        <ecNumber evidence="12">1.5.1.54</ecNumber>
    </recommendedName>
</protein>
<comment type="pathway">
    <text evidence="2 12">One-carbon metabolism; tetrahydrofolate interconversion.</text>
</comment>
<dbReference type="GO" id="GO:0071949">
    <property type="term" value="F:FAD binding"/>
    <property type="evidence" value="ECO:0007669"/>
    <property type="project" value="TreeGrafter"/>
</dbReference>
<comment type="caution">
    <text evidence="13">The sequence shown here is derived from an EMBL/GenBank/DDBJ whole genome shotgun (WGS) entry which is preliminary data.</text>
</comment>
<evidence type="ECO:0000256" key="1">
    <source>
        <dbReference type="ARBA" id="ARBA00001974"/>
    </source>
</evidence>
<dbReference type="PANTHER" id="PTHR45754">
    <property type="entry name" value="METHYLENETETRAHYDROFOLATE REDUCTASE"/>
    <property type="match status" value="1"/>
</dbReference>
<evidence type="ECO:0000256" key="8">
    <source>
        <dbReference type="ARBA" id="ARBA00023027"/>
    </source>
</evidence>
<dbReference type="UniPathway" id="UPA00193"/>
<evidence type="ECO:0000256" key="10">
    <source>
        <dbReference type="ARBA" id="ARBA00034478"/>
    </source>
</evidence>
<dbReference type="Proteomes" id="UP000094828">
    <property type="component" value="Unassembled WGS sequence"/>
</dbReference>
<evidence type="ECO:0000256" key="3">
    <source>
        <dbReference type="ARBA" id="ARBA00006743"/>
    </source>
</evidence>
<reference evidence="13 14" key="1">
    <citation type="submission" date="2016-05" db="EMBL/GenBank/DDBJ databases">
        <title>Genomic and physiological characterization of Planctopirus sp. isolated from fresh water lake.</title>
        <authorList>
            <person name="Subhash Y."/>
            <person name="Ramana C."/>
        </authorList>
    </citation>
    <scope>NUCLEOTIDE SEQUENCE [LARGE SCALE GENOMIC DNA]</scope>
    <source>
        <strain evidence="13 14">JC280</strain>
    </source>
</reference>
<dbReference type="InterPro" id="IPR029041">
    <property type="entry name" value="FAD-linked_oxidoreductase-like"/>
</dbReference>
<dbReference type="InterPro" id="IPR004620">
    <property type="entry name" value="MTHF_reductase_bac"/>
</dbReference>
<dbReference type="GO" id="GO:0106312">
    <property type="term" value="F:methylenetetrahydrofolate reductase (NADH) activity"/>
    <property type="evidence" value="ECO:0007669"/>
    <property type="project" value="UniProtKB-EC"/>
</dbReference>
<dbReference type="InterPro" id="IPR003171">
    <property type="entry name" value="Mehydrof_redctse-like"/>
</dbReference>
<comment type="similarity">
    <text evidence="3 12">Belongs to the methylenetetrahydrofolate reductase family.</text>
</comment>
<dbReference type="PANTHER" id="PTHR45754:SF3">
    <property type="entry name" value="METHYLENETETRAHYDROFOLATE REDUCTASE (NADPH)"/>
    <property type="match status" value="1"/>
</dbReference>
<evidence type="ECO:0000313" key="13">
    <source>
        <dbReference type="EMBL" id="ODA28973.1"/>
    </source>
</evidence>
<keyword evidence="9" id="KW-0486">Methionine biosynthesis</keyword>
<evidence type="ECO:0000256" key="9">
    <source>
        <dbReference type="ARBA" id="ARBA00023167"/>
    </source>
</evidence>
<evidence type="ECO:0000256" key="2">
    <source>
        <dbReference type="ARBA" id="ARBA00004777"/>
    </source>
</evidence>
<name>A0A1C3E6Y0_9PLAN</name>
<keyword evidence="5 12" id="KW-0285">Flavoprotein</keyword>
<dbReference type="EMBL" id="LYDR01000150">
    <property type="protein sequence ID" value="ODA28973.1"/>
    <property type="molecule type" value="Genomic_DNA"/>
</dbReference>
<keyword evidence="8" id="KW-0520">NAD</keyword>
<dbReference type="OrthoDB" id="9812555at2"/>